<evidence type="ECO:0000313" key="1">
    <source>
        <dbReference type="EMBL" id="KAJ4724777.1"/>
    </source>
</evidence>
<reference evidence="1 2" key="1">
    <citation type="journal article" date="2023" name="Science">
        <title>Complex scaffold remodeling in plant triterpene biosynthesis.</title>
        <authorList>
            <person name="De La Pena R."/>
            <person name="Hodgson H."/>
            <person name="Liu J.C."/>
            <person name="Stephenson M.J."/>
            <person name="Martin A.C."/>
            <person name="Owen C."/>
            <person name="Harkess A."/>
            <person name="Leebens-Mack J."/>
            <person name="Jimenez L.E."/>
            <person name="Osbourn A."/>
            <person name="Sattely E.S."/>
        </authorList>
    </citation>
    <scope>NUCLEOTIDE SEQUENCE [LARGE SCALE GENOMIC DNA]</scope>
    <source>
        <strain evidence="2">cv. JPN11</strain>
        <tissue evidence="1">Leaf</tissue>
    </source>
</reference>
<organism evidence="1 2">
    <name type="scientific">Melia azedarach</name>
    <name type="common">Chinaberry tree</name>
    <dbReference type="NCBI Taxonomy" id="155640"/>
    <lineage>
        <taxon>Eukaryota</taxon>
        <taxon>Viridiplantae</taxon>
        <taxon>Streptophyta</taxon>
        <taxon>Embryophyta</taxon>
        <taxon>Tracheophyta</taxon>
        <taxon>Spermatophyta</taxon>
        <taxon>Magnoliopsida</taxon>
        <taxon>eudicotyledons</taxon>
        <taxon>Gunneridae</taxon>
        <taxon>Pentapetalae</taxon>
        <taxon>rosids</taxon>
        <taxon>malvids</taxon>
        <taxon>Sapindales</taxon>
        <taxon>Meliaceae</taxon>
        <taxon>Melia</taxon>
    </lineage>
</organism>
<comment type="caution">
    <text evidence="1">The sequence shown here is derived from an EMBL/GenBank/DDBJ whole genome shotgun (WGS) entry which is preliminary data.</text>
</comment>
<evidence type="ECO:0000313" key="2">
    <source>
        <dbReference type="Proteomes" id="UP001164539"/>
    </source>
</evidence>
<gene>
    <name evidence="1" type="ORF">OWV82_003723</name>
</gene>
<proteinExistence type="predicted"/>
<dbReference type="Proteomes" id="UP001164539">
    <property type="component" value="Chromosome 2"/>
</dbReference>
<sequence>MYGDLRYFLMARRQGEGNELEPPYVEFLHRQLLTMQEEIRELRTSIGEPRSPDILGDFIALLIDSVKNVTLPGRFKMLQLHPYHGQSDPVAYMEIFQNLMLVQGVLDEIMCKMFPTTLSGSIRTWYKKHPSGSIRDFTTFASIKNISHFIRKIHLCQYHIGTHLSKGNSHFTRDTFVPMHQCYTGAHFSKNISTSSRKPTCASTIQASTLIRTSPTSPRIHLCQCTNAILVPISASIFPTSSGKSIYANAPMPYWHPCQQGIIPPHQGYLPMPTVSRRLLPPLKEQILQLRKQVESIYSSAYHPLNTFREQSHVE</sequence>
<protein>
    <submittedName>
        <fullName evidence="1">Pyrophosphate--fructose 6-phosphate 1-phosphotransferase</fullName>
    </submittedName>
</protein>
<accession>A0ACC1YM06</accession>
<name>A0ACC1YM06_MELAZ</name>
<keyword evidence="2" id="KW-1185">Reference proteome</keyword>
<dbReference type="EMBL" id="CM051395">
    <property type="protein sequence ID" value="KAJ4724777.1"/>
    <property type="molecule type" value="Genomic_DNA"/>
</dbReference>